<dbReference type="PANTHER" id="PTHR10996">
    <property type="entry name" value="2-HYDROXYACID DEHYDROGENASE-RELATED"/>
    <property type="match status" value="1"/>
</dbReference>
<dbReference type="Gene3D" id="3.40.50.720">
    <property type="entry name" value="NAD(P)-binding Rossmann-like Domain"/>
    <property type="match status" value="2"/>
</dbReference>
<evidence type="ECO:0000313" key="8">
    <source>
        <dbReference type="Proteomes" id="UP000231553"/>
    </source>
</evidence>
<evidence type="ECO:0000256" key="3">
    <source>
        <dbReference type="ARBA" id="ARBA00023027"/>
    </source>
</evidence>
<dbReference type="OrthoDB" id="9793626at2"/>
<feature type="domain" description="D-isomer specific 2-hydroxyacid dehydrogenase NAD-binding" evidence="6">
    <location>
        <begin position="108"/>
        <end position="280"/>
    </location>
</feature>
<organism evidence="7 8">
    <name type="scientific">Pseudooceanicola lipolyticus</name>
    <dbReference type="NCBI Taxonomy" id="2029104"/>
    <lineage>
        <taxon>Bacteria</taxon>
        <taxon>Pseudomonadati</taxon>
        <taxon>Pseudomonadota</taxon>
        <taxon>Alphaproteobacteria</taxon>
        <taxon>Rhodobacterales</taxon>
        <taxon>Paracoccaceae</taxon>
        <taxon>Pseudooceanicola</taxon>
    </lineage>
</organism>
<evidence type="ECO:0000256" key="1">
    <source>
        <dbReference type="ARBA" id="ARBA00022857"/>
    </source>
</evidence>
<feature type="domain" description="D-isomer specific 2-hydroxyacid dehydrogenase catalytic" evidence="5">
    <location>
        <begin position="23"/>
        <end position="311"/>
    </location>
</feature>
<dbReference type="GO" id="GO:0030267">
    <property type="term" value="F:glyoxylate reductase (NADPH) activity"/>
    <property type="evidence" value="ECO:0007669"/>
    <property type="project" value="TreeGrafter"/>
</dbReference>
<dbReference type="AlphaFoldDB" id="A0A2M8IUF1"/>
<dbReference type="CDD" id="cd12156">
    <property type="entry name" value="HPPR"/>
    <property type="match status" value="1"/>
</dbReference>
<dbReference type="SUPFAM" id="SSF51735">
    <property type="entry name" value="NAD(P)-binding Rossmann-fold domains"/>
    <property type="match status" value="1"/>
</dbReference>
<keyword evidence="3" id="KW-0520">NAD</keyword>
<keyword evidence="2 4" id="KW-0560">Oxidoreductase</keyword>
<accession>A0A2M8IUF1</accession>
<dbReference type="InterPro" id="IPR006139">
    <property type="entry name" value="D-isomer_2_OHA_DH_cat_dom"/>
</dbReference>
<dbReference type="GO" id="GO:0005829">
    <property type="term" value="C:cytosol"/>
    <property type="evidence" value="ECO:0007669"/>
    <property type="project" value="TreeGrafter"/>
</dbReference>
<evidence type="ECO:0000313" key="7">
    <source>
        <dbReference type="EMBL" id="PJE34142.1"/>
    </source>
</evidence>
<keyword evidence="1" id="KW-0521">NADP</keyword>
<protein>
    <submittedName>
        <fullName evidence="7">Hydroxyacid dehydrogenase</fullName>
    </submittedName>
</protein>
<dbReference type="InterPro" id="IPR050223">
    <property type="entry name" value="D-isomer_2-hydroxyacid_DH"/>
</dbReference>
<dbReference type="InterPro" id="IPR006140">
    <property type="entry name" value="D-isomer_DH_NAD-bd"/>
</dbReference>
<dbReference type="SUPFAM" id="SSF52283">
    <property type="entry name" value="Formate/glycerate dehydrogenase catalytic domain-like"/>
    <property type="match status" value="1"/>
</dbReference>
<dbReference type="EMBL" id="PGTB01000232">
    <property type="protein sequence ID" value="PJE34142.1"/>
    <property type="molecule type" value="Genomic_DNA"/>
</dbReference>
<evidence type="ECO:0000256" key="4">
    <source>
        <dbReference type="RuleBase" id="RU003719"/>
    </source>
</evidence>
<dbReference type="Pfam" id="PF00389">
    <property type="entry name" value="2-Hacid_dh"/>
    <property type="match status" value="1"/>
</dbReference>
<gene>
    <name evidence="7" type="ORF">CVM52_23825</name>
</gene>
<dbReference type="InterPro" id="IPR036291">
    <property type="entry name" value="NAD(P)-bd_dom_sf"/>
</dbReference>
<dbReference type="PANTHER" id="PTHR10996:SF178">
    <property type="entry name" value="2-HYDROXYACID DEHYDROGENASE YGL185C-RELATED"/>
    <property type="match status" value="1"/>
</dbReference>
<proteinExistence type="inferred from homology"/>
<dbReference type="GO" id="GO:0051287">
    <property type="term" value="F:NAD binding"/>
    <property type="evidence" value="ECO:0007669"/>
    <property type="project" value="InterPro"/>
</dbReference>
<dbReference type="FunFam" id="3.40.50.720:FF:000213">
    <property type="entry name" value="Putative 2-hydroxyacid dehydrogenase"/>
    <property type="match status" value="1"/>
</dbReference>
<dbReference type="Pfam" id="PF02826">
    <property type="entry name" value="2-Hacid_dh_C"/>
    <property type="match status" value="1"/>
</dbReference>
<dbReference type="PROSITE" id="PS00065">
    <property type="entry name" value="D_2_HYDROXYACID_DH_1"/>
    <property type="match status" value="1"/>
</dbReference>
<dbReference type="Proteomes" id="UP000231553">
    <property type="component" value="Unassembled WGS sequence"/>
</dbReference>
<evidence type="ECO:0000256" key="2">
    <source>
        <dbReference type="ARBA" id="ARBA00023002"/>
    </source>
</evidence>
<dbReference type="RefSeq" id="WP_100164818.1">
    <property type="nucleotide sequence ID" value="NZ_PGTB01000232.1"/>
</dbReference>
<dbReference type="InterPro" id="IPR029752">
    <property type="entry name" value="D-isomer_DH_CS1"/>
</dbReference>
<sequence length="318" mass="34266">MKPDLLYIPGLDTRLRDMLEPEFTLYDLPGEKDQAAFLAEHGARFTAVATSGTVGLPAAVMAALPNLKIVSCYGVGYDGIDAETAAARGIIVTHTPGVLNDDVANTAIMLWLATSRRLPMLDRYVRDGRWEREGNAALTVSPQNRTVGIVGLGRIGQAIADRLPPFGARILYHTRSPKDVPYTYYANLTEMAREADVLIVITPGGAETHHLINAEVIEALGPEGILVNVARGPVVDETALIAALQDGRLGGAGLDVFEHEPVVPQALCELDNVVLQPHIASATVETRRAMAQLVGDNLIHYFREGTVLTPVPECQHLT</sequence>
<keyword evidence="8" id="KW-1185">Reference proteome</keyword>
<reference evidence="7 8" key="1">
    <citation type="journal article" date="2018" name="Int. J. Syst. Evol. Microbiol.">
        <title>Pseudooceanicola lipolyticus sp. nov., a marine alphaproteobacterium, reclassification of Oceanicola flagellatus as Pseudooceanicola flagellatus comb. nov. and emended description of the genus Pseudooceanicola.</title>
        <authorList>
            <person name="Huang M.-M."/>
            <person name="Guo L.-L."/>
            <person name="Wu Y.-H."/>
            <person name="Lai Q.-L."/>
            <person name="Shao Z.-Z."/>
            <person name="Wang C.-S."/>
            <person name="Wu M."/>
            <person name="Xu X.-W."/>
        </authorList>
    </citation>
    <scope>NUCLEOTIDE SEQUENCE [LARGE SCALE GENOMIC DNA]</scope>
    <source>
        <strain evidence="7 8">157</strain>
    </source>
</reference>
<evidence type="ECO:0000259" key="6">
    <source>
        <dbReference type="Pfam" id="PF02826"/>
    </source>
</evidence>
<comment type="caution">
    <text evidence="7">The sequence shown here is derived from an EMBL/GenBank/DDBJ whole genome shotgun (WGS) entry which is preliminary data.</text>
</comment>
<evidence type="ECO:0000259" key="5">
    <source>
        <dbReference type="Pfam" id="PF00389"/>
    </source>
</evidence>
<dbReference type="GO" id="GO:0016618">
    <property type="term" value="F:hydroxypyruvate reductase [NAD(P)H] activity"/>
    <property type="evidence" value="ECO:0007669"/>
    <property type="project" value="TreeGrafter"/>
</dbReference>
<name>A0A2M8IUF1_9RHOB</name>
<comment type="similarity">
    <text evidence="4">Belongs to the D-isomer specific 2-hydroxyacid dehydrogenase family.</text>
</comment>